<reference evidence="1 2" key="1">
    <citation type="journal article" date="2013" name="PLoS ONE">
        <title>Lactobacillus paracasei comparative genomics: towards species pan-genome definition and exploitation of diversity.</title>
        <authorList>
            <person name="Smokvina T."/>
            <person name="Wels M."/>
            <person name="Polka J."/>
            <person name="Chervaux C."/>
            <person name="Brisse S."/>
            <person name="Boekhorst J."/>
            <person name="van Hylckama Vlieg J.E."/>
            <person name="Siezen R.J."/>
        </authorList>
    </citation>
    <scope>NUCLEOTIDE SEQUENCE [LARGE SCALE GENOMIC DNA]</scope>
    <source>
        <strain evidence="1 2">Lpp41</strain>
    </source>
</reference>
<evidence type="ECO:0000313" key="1">
    <source>
        <dbReference type="EMBL" id="EPC73041.1"/>
    </source>
</evidence>
<comment type="caution">
    <text evidence="1">The sequence shown here is derived from an EMBL/GenBank/DDBJ whole genome shotgun (WGS) entry which is preliminary data.</text>
</comment>
<sequence>MPAKAKTKIISAPERVFELKNKLEDFDYMGQNAMVNMHWTSDQFWDAEYFGFVTLLNAKSPKDRPIDPAIMWKQYQEKG</sequence>
<protein>
    <submittedName>
        <fullName evidence="1">Phage protein</fullName>
    </submittedName>
</protein>
<proteinExistence type="predicted"/>
<dbReference type="AlphaFoldDB" id="A0A829H6C4"/>
<name>A0A829H6C4_LACPA</name>
<gene>
    <name evidence="1" type="ORF">Lpp41_07998</name>
</gene>
<dbReference type="EMBL" id="ANKE01000373">
    <property type="protein sequence ID" value="EPC73041.1"/>
    <property type="molecule type" value="Genomic_DNA"/>
</dbReference>
<evidence type="ECO:0000313" key="2">
    <source>
        <dbReference type="Proteomes" id="UP000014244"/>
    </source>
</evidence>
<accession>A0A829H6C4</accession>
<dbReference type="Proteomes" id="UP000014244">
    <property type="component" value="Unassembled WGS sequence"/>
</dbReference>
<organism evidence="1 2">
    <name type="scientific">Lacticaseibacillus paracasei subsp. paracasei Lpp41</name>
    <dbReference type="NCBI Taxonomy" id="1256208"/>
    <lineage>
        <taxon>Bacteria</taxon>
        <taxon>Bacillati</taxon>
        <taxon>Bacillota</taxon>
        <taxon>Bacilli</taxon>
        <taxon>Lactobacillales</taxon>
        <taxon>Lactobacillaceae</taxon>
        <taxon>Lacticaseibacillus</taxon>
    </lineage>
</organism>